<feature type="compositionally biased region" description="Polar residues" evidence="1">
    <location>
        <begin position="305"/>
        <end position="314"/>
    </location>
</feature>
<protein>
    <recommendedName>
        <fullName evidence="4">PH domain-containing protein</fullName>
    </recommendedName>
</protein>
<name>A0ABQ9JZW4_9CUCU</name>
<proteinExistence type="predicted"/>
<dbReference type="EMBL" id="JAPWTJ010000056">
    <property type="protein sequence ID" value="KAJ8983896.1"/>
    <property type="molecule type" value="Genomic_DNA"/>
</dbReference>
<feature type="compositionally biased region" description="Pro residues" evidence="1">
    <location>
        <begin position="159"/>
        <end position="171"/>
    </location>
</feature>
<evidence type="ECO:0000256" key="1">
    <source>
        <dbReference type="SAM" id="MobiDB-lite"/>
    </source>
</evidence>
<dbReference type="Proteomes" id="UP001162164">
    <property type="component" value="Unassembled WGS sequence"/>
</dbReference>
<evidence type="ECO:0000313" key="3">
    <source>
        <dbReference type="Proteomes" id="UP001162164"/>
    </source>
</evidence>
<keyword evidence="3" id="KW-1185">Reference proteome</keyword>
<feature type="compositionally biased region" description="Polar residues" evidence="1">
    <location>
        <begin position="180"/>
        <end position="194"/>
    </location>
</feature>
<feature type="compositionally biased region" description="Polar residues" evidence="1">
    <location>
        <begin position="201"/>
        <end position="217"/>
    </location>
</feature>
<feature type="region of interest" description="Disordered" evidence="1">
    <location>
        <begin position="281"/>
        <end position="314"/>
    </location>
</feature>
<accession>A0ABQ9JZW4</accession>
<sequence length="314" mass="36356">MAEQNTVPTQTPTQFENPMFREIHKNTWLKTYNIYKLKKRKKEKFWVVFCVHDDTDAFLETYVDNKLSVFHKPEWYISLNNVQHISPTICAHDQEYEFVLTLATEVIRLAAPTWEQMLDWVESLRGKLHEMKILSPKENVYTKLPDRTTPLLPTRDPTSPLPPPPEMPPQILPGIEPLHTNETSRSESFNSSHTYSRRRSGSQTDGLVRRNSNTSEPRSAAPVNNVFTFENFNVSDTVSNTPPVSSATNTHYELLFQIQQTPGPSTRNIDRQLERTETTRLLERSASCSPRILQPPPQPYKTLREQQVLQLQKK</sequence>
<dbReference type="Gene3D" id="2.30.29.30">
    <property type="entry name" value="Pleckstrin-homology domain (PH domain)/Phosphotyrosine-binding domain (PTB)"/>
    <property type="match status" value="1"/>
</dbReference>
<dbReference type="InterPro" id="IPR011993">
    <property type="entry name" value="PH-like_dom_sf"/>
</dbReference>
<gene>
    <name evidence="2" type="ORF">NQ317_000932</name>
</gene>
<reference evidence="2" key="1">
    <citation type="journal article" date="2023" name="Insect Mol. Biol.">
        <title>Genome sequencing provides insights into the evolution of gene families encoding plant cell wall-degrading enzymes in longhorned beetles.</title>
        <authorList>
            <person name="Shin N.R."/>
            <person name="Okamura Y."/>
            <person name="Kirsch R."/>
            <person name="Pauchet Y."/>
        </authorList>
    </citation>
    <scope>NUCLEOTIDE SEQUENCE</scope>
    <source>
        <strain evidence="2">MMC_N1</strain>
    </source>
</reference>
<organism evidence="2 3">
    <name type="scientific">Molorchus minor</name>
    <dbReference type="NCBI Taxonomy" id="1323400"/>
    <lineage>
        <taxon>Eukaryota</taxon>
        <taxon>Metazoa</taxon>
        <taxon>Ecdysozoa</taxon>
        <taxon>Arthropoda</taxon>
        <taxon>Hexapoda</taxon>
        <taxon>Insecta</taxon>
        <taxon>Pterygota</taxon>
        <taxon>Neoptera</taxon>
        <taxon>Endopterygota</taxon>
        <taxon>Coleoptera</taxon>
        <taxon>Polyphaga</taxon>
        <taxon>Cucujiformia</taxon>
        <taxon>Chrysomeloidea</taxon>
        <taxon>Cerambycidae</taxon>
        <taxon>Lamiinae</taxon>
        <taxon>Monochamini</taxon>
        <taxon>Molorchus</taxon>
    </lineage>
</organism>
<comment type="caution">
    <text evidence="2">The sequence shown here is derived from an EMBL/GenBank/DDBJ whole genome shotgun (WGS) entry which is preliminary data.</text>
</comment>
<evidence type="ECO:0000313" key="2">
    <source>
        <dbReference type="EMBL" id="KAJ8983896.1"/>
    </source>
</evidence>
<feature type="compositionally biased region" description="Low complexity" evidence="1">
    <location>
        <begin position="147"/>
        <end position="158"/>
    </location>
</feature>
<feature type="region of interest" description="Disordered" evidence="1">
    <location>
        <begin position="144"/>
        <end position="222"/>
    </location>
</feature>
<dbReference type="SUPFAM" id="SSF50729">
    <property type="entry name" value="PH domain-like"/>
    <property type="match status" value="1"/>
</dbReference>
<evidence type="ECO:0008006" key="4">
    <source>
        <dbReference type="Google" id="ProtNLM"/>
    </source>
</evidence>